<keyword evidence="6" id="KW-1185">Reference proteome</keyword>
<dbReference type="PANTHER" id="PTHR10584:SF166">
    <property type="entry name" value="RIBOKINASE"/>
    <property type="match status" value="1"/>
</dbReference>
<gene>
    <name evidence="5" type="ORF">GCM10014715_72460</name>
</gene>
<evidence type="ECO:0000256" key="1">
    <source>
        <dbReference type="ARBA" id="ARBA00022679"/>
    </source>
</evidence>
<evidence type="ECO:0000256" key="3">
    <source>
        <dbReference type="SAM" id="MobiDB-lite"/>
    </source>
</evidence>
<dbReference type="EMBL" id="BNBC01000049">
    <property type="protein sequence ID" value="GHF05841.1"/>
    <property type="molecule type" value="Genomic_DNA"/>
</dbReference>
<dbReference type="PANTHER" id="PTHR10584">
    <property type="entry name" value="SUGAR KINASE"/>
    <property type="match status" value="1"/>
</dbReference>
<name>A0A919AGG1_9ACTN</name>
<dbReference type="Proteomes" id="UP000641386">
    <property type="component" value="Unassembled WGS sequence"/>
</dbReference>
<dbReference type="InterPro" id="IPR011611">
    <property type="entry name" value="PfkB_dom"/>
</dbReference>
<dbReference type="Gene3D" id="3.40.1190.20">
    <property type="match status" value="1"/>
</dbReference>
<protein>
    <submittedName>
        <fullName evidence="5">Carbohydrate kinase</fullName>
    </submittedName>
</protein>
<dbReference type="SUPFAM" id="SSF53613">
    <property type="entry name" value="Ribokinase-like"/>
    <property type="match status" value="1"/>
</dbReference>
<evidence type="ECO:0000313" key="6">
    <source>
        <dbReference type="Proteomes" id="UP000641386"/>
    </source>
</evidence>
<dbReference type="GO" id="GO:0016301">
    <property type="term" value="F:kinase activity"/>
    <property type="evidence" value="ECO:0007669"/>
    <property type="project" value="UniProtKB-KW"/>
</dbReference>
<dbReference type="RefSeq" id="WP_189906998.1">
    <property type="nucleotide sequence ID" value="NZ_BNBC01000049.1"/>
</dbReference>
<evidence type="ECO:0000259" key="4">
    <source>
        <dbReference type="Pfam" id="PF00294"/>
    </source>
</evidence>
<reference evidence="5" key="2">
    <citation type="submission" date="2020-09" db="EMBL/GenBank/DDBJ databases">
        <authorList>
            <person name="Sun Q."/>
            <person name="Ohkuma M."/>
        </authorList>
    </citation>
    <scope>NUCLEOTIDE SEQUENCE</scope>
    <source>
        <strain evidence="5">JCM 3302</strain>
    </source>
</reference>
<dbReference type="Pfam" id="PF00294">
    <property type="entry name" value="PfkB"/>
    <property type="match status" value="1"/>
</dbReference>
<organism evidence="5 6">
    <name type="scientific">Streptomyces spiralis</name>
    <dbReference type="NCBI Taxonomy" id="66376"/>
    <lineage>
        <taxon>Bacteria</taxon>
        <taxon>Bacillati</taxon>
        <taxon>Actinomycetota</taxon>
        <taxon>Actinomycetes</taxon>
        <taxon>Kitasatosporales</taxon>
        <taxon>Streptomycetaceae</taxon>
        <taxon>Streptomyces</taxon>
    </lineage>
</organism>
<reference evidence="5" key="1">
    <citation type="journal article" date="2014" name="Int. J. Syst. Evol. Microbiol.">
        <title>Complete genome sequence of Corynebacterium casei LMG S-19264T (=DSM 44701T), isolated from a smear-ripened cheese.</title>
        <authorList>
            <consortium name="US DOE Joint Genome Institute (JGI-PGF)"/>
            <person name="Walter F."/>
            <person name="Albersmeier A."/>
            <person name="Kalinowski J."/>
            <person name="Ruckert C."/>
        </authorList>
    </citation>
    <scope>NUCLEOTIDE SEQUENCE</scope>
    <source>
        <strain evidence="5">JCM 3302</strain>
    </source>
</reference>
<evidence type="ECO:0000313" key="5">
    <source>
        <dbReference type="EMBL" id="GHF05841.1"/>
    </source>
</evidence>
<proteinExistence type="predicted"/>
<dbReference type="InterPro" id="IPR029056">
    <property type="entry name" value="Ribokinase-like"/>
</dbReference>
<feature type="domain" description="Carbohydrate kinase PfkB" evidence="4">
    <location>
        <begin position="3"/>
        <end position="298"/>
    </location>
</feature>
<sequence>MGRVLHTGQAIVDLVMRVPAMPPVGGDVYAHQFELTAGGGFNVMAAAARDRADVVYLGTVGTGPFGDKVHAALQAERIAAPNPPVAGLDTGVSVAIVDADAERTFVSALGAEGQVTPEHLNAVAVRPDDVVYVTGYSLRHPANGASLTGWLPTIDPQTAVVFDPAPLLTEIPEAAWAAITARATLWTLNAREAGLTLGRLTGTVPEGTTPAELAEALAGLLPAAVLVRDGGCGTYVADRIGVRHVPAHAITPVDTNGAGDAHTGVLMACIARGTKLLDATRRANVAAAIAVTRQGPATAPTADEVDAAMARPGTD</sequence>
<keyword evidence="2 5" id="KW-0418">Kinase</keyword>
<accession>A0A919AGG1</accession>
<feature type="region of interest" description="Disordered" evidence="3">
    <location>
        <begin position="295"/>
        <end position="315"/>
    </location>
</feature>
<keyword evidence="1" id="KW-0808">Transferase</keyword>
<comment type="caution">
    <text evidence="5">The sequence shown here is derived from an EMBL/GenBank/DDBJ whole genome shotgun (WGS) entry which is preliminary data.</text>
</comment>
<evidence type="ECO:0000256" key="2">
    <source>
        <dbReference type="ARBA" id="ARBA00022777"/>
    </source>
</evidence>
<dbReference type="AlphaFoldDB" id="A0A919AGG1"/>